<dbReference type="AlphaFoldDB" id="A0A1S8X306"/>
<feature type="compositionally biased region" description="Basic residues" evidence="1">
    <location>
        <begin position="409"/>
        <end position="421"/>
    </location>
</feature>
<reference evidence="2 3" key="1">
    <citation type="submission" date="2015-03" db="EMBL/GenBank/DDBJ databases">
        <title>Draft genome of the nematode, Opisthorchis viverrini.</title>
        <authorList>
            <person name="Mitreva M."/>
        </authorList>
    </citation>
    <scope>NUCLEOTIDE SEQUENCE [LARGE SCALE GENOMIC DNA]</scope>
    <source>
        <strain evidence="2">Khon Kaen</strain>
    </source>
</reference>
<dbReference type="EMBL" id="KV892288">
    <property type="protein sequence ID" value="OON21095.1"/>
    <property type="molecule type" value="Genomic_DNA"/>
</dbReference>
<feature type="compositionally biased region" description="Basic and acidic residues" evidence="1">
    <location>
        <begin position="150"/>
        <end position="160"/>
    </location>
</feature>
<protein>
    <submittedName>
        <fullName evidence="2">Uncharacterized protein</fullName>
    </submittedName>
</protein>
<feature type="compositionally biased region" description="Acidic residues" evidence="1">
    <location>
        <begin position="462"/>
        <end position="476"/>
    </location>
</feature>
<dbReference type="Proteomes" id="UP000243686">
    <property type="component" value="Unassembled WGS sequence"/>
</dbReference>
<keyword evidence="3" id="KW-1185">Reference proteome</keyword>
<proteinExistence type="predicted"/>
<feature type="compositionally biased region" description="Polar residues" evidence="1">
    <location>
        <begin position="381"/>
        <end position="391"/>
    </location>
</feature>
<name>A0A1S8X306_OPIVI</name>
<sequence length="769" mass="84343">MQHKSARDRSFIANLGIVNTSPDYTLSDAIFDAQYHGTPDCGFFSRCRTSSACAEQPHNQCFVECGESEGVTPCSDRRRLNVAGGSLSTEFHADDEQAQFHTNRSISERTLLRNDSVTARAISRLSRRVSQLSASTSPTLPRAFRTSRSTHSDKKNEVHIPDSFGGHLDTHSHGDLVKKPPTGSKRKWQAEKTGSHSKMDIDSVGVCAETSRSNQHPWMESIDCSSRASFFLQNETDRCFSMDHLDCVSQVSSGSSMLSVTGSSNEGESGGSSQEHEADEEDAGDGEPLGSRRSSTRSCTDLFGTPKPLHRKSARDGNFLTELRMTSRASVCGGDSSDGLSVNLKIPRLSSGVSPFSASSVASRKHGRRFGAFPLRSTAQHFSGSPSNSYHHSLHSKGHVSRAHDSTRRKPKRGPCVHKRSQPGSQSRHSTMCNCQSSTSPSSSSSHERSVDGSSAHNSPESCEDLANDEQSDFPADEMSTPFRHRRVLHSVSTRTAKLTADADRPFRKSESSIQWCGRSPGGCTTLTRESLLLSDLDSEFEEILKGTWPLLSQRAKADYVNSISHADGRCVGGHSLWQREPKDASGRKKFMTFVPSTLGQVMDPEKPDTKTKRVPTPPWIEKDGDHLDEESAPTSPFDSELTDLNDLSTTGSYPGLGYHNCQSSGAPPIPEERPKGELKVKLKLLRTPGDHDMKPGKSDCGNVATLHLPAWHHKQFARVKRVQEPVDLPADPVDSSQTPQAQCETEAMRNTYTEFPFENTSQESKQTH</sequence>
<feature type="compositionally biased region" description="Polar residues" evidence="1">
    <location>
        <begin position="735"/>
        <end position="769"/>
    </location>
</feature>
<organism evidence="2 3">
    <name type="scientific">Opisthorchis viverrini</name>
    <name type="common">Southeast Asian liver fluke</name>
    <dbReference type="NCBI Taxonomy" id="6198"/>
    <lineage>
        <taxon>Eukaryota</taxon>
        <taxon>Metazoa</taxon>
        <taxon>Spiralia</taxon>
        <taxon>Lophotrochozoa</taxon>
        <taxon>Platyhelminthes</taxon>
        <taxon>Trematoda</taxon>
        <taxon>Digenea</taxon>
        <taxon>Opisthorchiida</taxon>
        <taxon>Opisthorchiata</taxon>
        <taxon>Opisthorchiidae</taxon>
        <taxon>Opisthorchis</taxon>
    </lineage>
</organism>
<feature type="region of interest" description="Disordered" evidence="1">
    <location>
        <begin position="723"/>
        <end position="769"/>
    </location>
</feature>
<gene>
    <name evidence="2" type="ORF">X801_03013</name>
</gene>
<accession>A0A1S8X306</accession>
<evidence type="ECO:0000313" key="2">
    <source>
        <dbReference type="EMBL" id="OON21095.1"/>
    </source>
</evidence>
<feature type="compositionally biased region" description="Basic residues" evidence="1">
    <location>
        <begin position="392"/>
        <end position="401"/>
    </location>
</feature>
<feature type="region of interest" description="Disordered" evidence="1">
    <location>
        <begin position="381"/>
        <end position="486"/>
    </location>
</feature>
<feature type="compositionally biased region" description="Polar residues" evidence="1">
    <location>
        <begin position="422"/>
        <end position="436"/>
    </location>
</feature>
<feature type="region of interest" description="Disordered" evidence="1">
    <location>
        <begin position="255"/>
        <end position="316"/>
    </location>
</feature>
<feature type="compositionally biased region" description="Basic and acidic residues" evidence="1">
    <location>
        <begin position="188"/>
        <end position="199"/>
    </location>
</feature>
<feature type="compositionally biased region" description="Basic and acidic residues" evidence="1">
    <location>
        <begin position="168"/>
        <end position="178"/>
    </location>
</feature>
<feature type="region of interest" description="Disordered" evidence="1">
    <location>
        <begin position="133"/>
        <end position="199"/>
    </location>
</feature>
<evidence type="ECO:0000256" key="1">
    <source>
        <dbReference type="SAM" id="MobiDB-lite"/>
    </source>
</evidence>
<feature type="compositionally biased region" description="Low complexity" evidence="1">
    <location>
        <begin position="255"/>
        <end position="273"/>
    </location>
</feature>
<evidence type="ECO:0000313" key="3">
    <source>
        <dbReference type="Proteomes" id="UP000243686"/>
    </source>
</evidence>
<feature type="region of interest" description="Disordered" evidence="1">
    <location>
        <begin position="600"/>
        <end position="645"/>
    </location>
</feature>